<name>A0A5B7J5Q1_PORTR</name>
<accession>A0A5B7J5Q1</accession>
<sequence length="88" mass="9729">MMDTVGRRGIKINFNSNFISVFKMCAEFWMRDNDTVGKGNVAPDVGETPKVGILPCQQCVGLCVTVSLCRDLGISSTPDVFLQPHCRY</sequence>
<evidence type="ECO:0000313" key="2">
    <source>
        <dbReference type="Proteomes" id="UP000324222"/>
    </source>
</evidence>
<reference evidence="1 2" key="1">
    <citation type="submission" date="2019-05" db="EMBL/GenBank/DDBJ databases">
        <title>Another draft genome of Portunus trituberculatus and its Hox gene families provides insights of decapod evolution.</title>
        <authorList>
            <person name="Jeong J.-H."/>
            <person name="Song I."/>
            <person name="Kim S."/>
            <person name="Choi T."/>
            <person name="Kim D."/>
            <person name="Ryu S."/>
            <person name="Kim W."/>
        </authorList>
    </citation>
    <scope>NUCLEOTIDE SEQUENCE [LARGE SCALE GENOMIC DNA]</scope>
    <source>
        <tissue evidence="1">Muscle</tissue>
    </source>
</reference>
<evidence type="ECO:0000313" key="1">
    <source>
        <dbReference type="EMBL" id="MPC87774.1"/>
    </source>
</evidence>
<proteinExistence type="predicted"/>
<keyword evidence="2" id="KW-1185">Reference proteome</keyword>
<comment type="caution">
    <text evidence="1">The sequence shown here is derived from an EMBL/GenBank/DDBJ whole genome shotgun (WGS) entry which is preliminary data.</text>
</comment>
<protein>
    <submittedName>
        <fullName evidence="1">Uncharacterized protein</fullName>
    </submittedName>
</protein>
<dbReference type="EMBL" id="VSRR010075552">
    <property type="protein sequence ID" value="MPC87774.1"/>
    <property type="molecule type" value="Genomic_DNA"/>
</dbReference>
<dbReference type="AlphaFoldDB" id="A0A5B7J5Q1"/>
<dbReference type="Proteomes" id="UP000324222">
    <property type="component" value="Unassembled WGS sequence"/>
</dbReference>
<gene>
    <name evidence="1" type="ORF">E2C01_082647</name>
</gene>
<organism evidence="1 2">
    <name type="scientific">Portunus trituberculatus</name>
    <name type="common">Swimming crab</name>
    <name type="synonym">Neptunus trituberculatus</name>
    <dbReference type="NCBI Taxonomy" id="210409"/>
    <lineage>
        <taxon>Eukaryota</taxon>
        <taxon>Metazoa</taxon>
        <taxon>Ecdysozoa</taxon>
        <taxon>Arthropoda</taxon>
        <taxon>Crustacea</taxon>
        <taxon>Multicrustacea</taxon>
        <taxon>Malacostraca</taxon>
        <taxon>Eumalacostraca</taxon>
        <taxon>Eucarida</taxon>
        <taxon>Decapoda</taxon>
        <taxon>Pleocyemata</taxon>
        <taxon>Brachyura</taxon>
        <taxon>Eubrachyura</taxon>
        <taxon>Portunoidea</taxon>
        <taxon>Portunidae</taxon>
        <taxon>Portuninae</taxon>
        <taxon>Portunus</taxon>
    </lineage>
</organism>